<dbReference type="EMBL" id="ATHJ01000123">
    <property type="protein sequence ID" value="EPR34053.1"/>
    <property type="molecule type" value="Genomic_DNA"/>
</dbReference>
<dbReference type="Pfam" id="PF01927">
    <property type="entry name" value="Mut7-C"/>
    <property type="match status" value="1"/>
</dbReference>
<dbReference type="STRING" id="897.B2D07_10675"/>
<name>S7UP05_DESML</name>
<sequence length="171" mass="19230">MITTICFAVDSSLGKLCKWLRILGFDTILEDDFSASRRTALAKEGRCLLTRITALKNSPHDGRLIFIRANDPFEQLGQVITETGISIADVDLFSRCIRCNRTLSGVDRALVLNRVPDYIAETVDNFHQCAECGRIYWHGSHGNRMRRRVAQLFGLSDDNPSRQRMGDAEPG</sequence>
<feature type="domain" description="Mut7-C RNAse" evidence="1">
    <location>
        <begin position="7"/>
        <end position="148"/>
    </location>
</feature>
<protein>
    <recommendedName>
        <fullName evidence="1">Mut7-C RNAse domain-containing protein</fullName>
    </recommendedName>
</protein>
<dbReference type="OrthoDB" id="9797655at2"/>
<evidence type="ECO:0000259" key="1">
    <source>
        <dbReference type="Pfam" id="PF01927"/>
    </source>
</evidence>
<dbReference type="InterPro" id="IPR002782">
    <property type="entry name" value="Mut7-C_RNAse_dom"/>
</dbReference>
<dbReference type="eggNOG" id="COG1656">
    <property type="taxonomic scope" value="Bacteria"/>
</dbReference>
<dbReference type="PANTHER" id="PTHR39081">
    <property type="entry name" value="MUT7-C DOMAIN-CONTAINING PROTEIN"/>
    <property type="match status" value="1"/>
</dbReference>
<gene>
    <name evidence="2" type="ORF">dsmv_3462</name>
</gene>
<evidence type="ECO:0000313" key="3">
    <source>
        <dbReference type="Proteomes" id="UP000014977"/>
    </source>
</evidence>
<dbReference type="RefSeq" id="WP_020878595.1">
    <property type="nucleotide sequence ID" value="NZ_ATHJ01000123.1"/>
</dbReference>
<dbReference type="PANTHER" id="PTHR39081:SF1">
    <property type="entry name" value="MUT7-C RNASE DOMAIN-CONTAINING PROTEIN"/>
    <property type="match status" value="1"/>
</dbReference>
<accession>S7UP05</accession>
<evidence type="ECO:0000313" key="2">
    <source>
        <dbReference type="EMBL" id="EPR34053.1"/>
    </source>
</evidence>
<reference evidence="2 3" key="1">
    <citation type="journal article" date="2013" name="Genome Announc.">
        <title>Draft genome sequences for three mercury-methylating, sulfate-reducing bacteria.</title>
        <authorList>
            <person name="Brown S.D."/>
            <person name="Hurt R.A.Jr."/>
            <person name="Gilmour C.C."/>
            <person name="Elias D.A."/>
        </authorList>
    </citation>
    <scope>NUCLEOTIDE SEQUENCE [LARGE SCALE GENOMIC DNA]</scope>
    <source>
        <strain evidence="2 3">DSM 2059</strain>
    </source>
</reference>
<comment type="caution">
    <text evidence="2">The sequence shown here is derived from an EMBL/GenBank/DDBJ whole genome shotgun (WGS) entry which is preliminary data.</text>
</comment>
<organism evidence="2 3">
    <name type="scientific">Desulfococcus multivorans DSM 2059</name>
    <dbReference type="NCBI Taxonomy" id="1121405"/>
    <lineage>
        <taxon>Bacteria</taxon>
        <taxon>Pseudomonadati</taxon>
        <taxon>Thermodesulfobacteriota</taxon>
        <taxon>Desulfobacteria</taxon>
        <taxon>Desulfobacterales</taxon>
        <taxon>Desulfococcaceae</taxon>
        <taxon>Desulfococcus</taxon>
    </lineage>
</organism>
<dbReference type="AlphaFoldDB" id="S7UP05"/>
<keyword evidence="3" id="KW-1185">Reference proteome</keyword>
<dbReference type="Proteomes" id="UP000014977">
    <property type="component" value="Unassembled WGS sequence"/>
</dbReference>
<proteinExistence type="predicted"/>